<dbReference type="RefSeq" id="WP_122917055.1">
    <property type="nucleotide sequence ID" value="NZ_RHHQ01000006.1"/>
</dbReference>
<name>A0A3M8DSQ3_9BACL</name>
<evidence type="ECO:0000256" key="9">
    <source>
        <dbReference type="ARBA" id="ARBA00048552"/>
    </source>
</evidence>
<evidence type="ECO:0000256" key="8">
    <source>
        <dbReference type="ARBA" id="ARBA00029924"/>
    </source>
</evidence>
<dbReference type="InterPro" id="IPR003716">
    <property type="entry name" value="DNA-dir_RNA_pol_omega"/>
</dbReference>
<dbReference type="GO" id="GO:0000428">
    <property type="term" value="C:DNA-directed RNA polymerase complex"/>
    <property type="evidence" value="ECO:0007669"/>
    <property type="project" value="UniProtKB-KW"/>
</dbReference>
<dbReference type="SUPFAM" id="SSF63562">
    <property type="entry name" value="RPB6/omega subunit-like"/>
    <property type="match status" value="1"/>
</dbReference>
<keyword evidence="12" id="KW-1185">Reference proteome</keyword>
<comment type="subunit">
    <text evidence="10">The RNAP catalytic core consists of 2 alpha, 1 beta, 1 beta' and 1 omega subunit. When a sigma factor is associated with the core the holoenzyme is formed, which can initiate transcription.</text>
</comment>
<dbReference type="NCBIfam" id="TIGR00690">
    <property type="entry name" value="rpoZ"/>
    <property type="match status" value="1"/>
</dbReference>
<evidence type="ECO:0000256" key="6">
    <source>
        <dbReference type="ARBA" id="ARBA00022695"/>
    </source>
</evidence>
<dbReference type="PANTHER" id="PTHR34476:SF1">
    <property type="entry name" value="DNA-DIRECTED RNA POLYMERASE SUBUNIT OMEGA"/>
    <property type="match status" value="1"/>
</dbReference>
<dbReference type="OrthoDB" id="9815459at2"/>
<keyword evidence="4 10" id="KW-0240">DNA-directed RNA polymerase</keyword>
<keyword evidence="5 10" id="KW-0808">Transferase</keyword>
<evidence type="ECO:0000256" key="5">
    <source>
        <dbReference type="ARBA" id="ARBA00022679"/>
    </source>
</evidence>
<accession>A0A3M8DSQ3</accession>
<dbReference type="SMART" id="SM01409">
    <property type="entry name" value="RNA_pol_Rpb6"/>
    <property type="match status" value="1"/>
</dbReference>
<dbReference type="Gene3D" id="3.90.940.10">
    <property type="match status" value="1"/>
</dbReference>
<comment type="caution">
    <text evidence="11">The sequence shown here is derived from an EMBL/GenBank/DDBJ whole genome shotgun (WGS) entry which is preliminary data.</text>
</comment>
<sequence>MLFPSIDKLVEQVESKYTLVTVASKRARQLREQNDLQLDKPKARKFVGQSLEELITGKIVYENPEVRKA</sequence>
<dbReference type="Proteomes" id="UP000271031">
    <property type="component" value="Unassembled WGS sequence"/>
</dbReference>
<comment type="function">
    <text evidence="10">Promotes RNA polymerase assembly. Latches the N- and C-terminal regions of the beta' subunit thereby facilitating its interaction with the beta and alpha subunits.</text>
</comment>
<evidence type="ECO:0000256" key="10">
    <source>
        <dbReference type="HAMAP-Rule" id="MF_00366"/>
    </source>
</evidence>
<gene>
    <name evidence="10" type="primary">rpoZ</name>
    <name evidence="11" type="ORF">EDM56_06375</name>
</gene>
<dbReference type="HAMAP" id="MF_00366">
    <property type="entry name" value="RNApol_bact_RpoZ"/>
    <property type="match status" value="1"/>
</dbReference>
<dbReference type="GO" id="GO:0006351">
    <property type="term" value="P:DNA-templated transcription"/>
    <property type="evidence" value="ECO:0007669"/>
    <property type="project" value="UniProtKB-UniRule"/>
</dbReference>
<keyword evidence="7 10" id="KW-0804">Transcription</keyword>
<evidence type="ECO:0000256" key="7">
    <source>
        <dbReference type="ARBA" id="ARBA00023163"/>
    </source>
</evidence>
<dbReference type="EMBL" id="RHHQ01000006">
    <property type="protein sequence ID" value="RNB91203.1"/>
    <property type="molecule type" value="Genomic_DNA"/>
</dbReference>
<protein>
    <recommendedName>
        <fullName evidence="3 10">DNA-directed RNA polymerase subunit omega</fullName>
        <shortName evidence="10">RNAP omega subunit</shortName>
        <ecNumber evidence="2 10">2.7.7.6</ecNumber>
    </recommendedName>
    <alternativeName>
        <fullName evidence="10">RNA polymerase omega subunit</fullName>
    </alternativeName>
    <alternativeName>
        <fullName evidence="8 10">Transcriptase subunit omega</fullName>
    </alternativeName>
</protein>
<evidence type="ECO:0000313" key="11">
    <source>
        <dbReference type="EMBL" id="RNB91203.1"/>
    </source>
</evidence>
<dbReference type="InterPro" id="IPR036161">
    <property type="entry name" value="RPB6/omega-like_sf"/>
</dbReference>
<evidence type="ECO:0000256" key="2">
    <source>
        <dbReference type="ARBA" id="ARBA00012418"/>
    </source>
</evidence>
<evidence type="ECO:0000256" key="4">
    <source>
        <dbReference type="ARBA" id="ARBA00022478"/>
    </source>
</evidence>
<proteinExistence type="inferred from homology"/>
<organism evidence="11 12">
    <name type="scientific">Brevibacillus fluminis</name>
    <dbReference type="NCBI Taxonomy" id="511487"/>
    <lineage>
        <taxon>Bacteria</taxon>
        <taxon>Bacillati</taxon>
        <taxon>Bacillota</taxon>
        <taxon>Bacilli</taxon>
        <taxon>Bacillales</taxon>
        <taxon>Paenibacillaceae</taxon>
        <taxon>Brevibacillus</taxon>
    </lineage>
</organism>
<dbReference type="EC" id="2.7.7.6" evidence="2 10"/>
<evidence type="ECO:0000256" key="1">
    <source>
        <dbReference type="ARBA" id="ARBA00006711"/>
    </source>
</evidence>
<dbReference type="GO" id="GO:0003899">
    <property type="term" value="F:DNA-directed RNA polymerase activity"/>
    <property type="evidence" value="ECO:0007669"/>
    <property type="project" value="UniProtKB-UniRule"/>
</dbReference>
<dbReference type="InterPro" id="IPR006110">
    <property type="entry name" value="Pol_omega/Rpo6/RPB6"/>
</dbReference>
<keyword evidence="6 10" id="KW-0548">Nucleotidyltransferase</keyword>
<evidence type="ECO:0000313" key="12">
    <source>
        <dbReference type="Proteomes" id="UP000271031"/>
    </source>
</evidence>
<reference evidence="11 12" key="1">
    <citation type="submission" date="2018-10" db="EMBL/GenBank/DDBJ databases">
        <title>Phylogenomics of Brevibacillus.</title>
        <authorList>
            <person name="Dunlap C."/>
        </authorList>
    </citation>
    <scope>NUCLEOTIDE SEQUENCE [LARGE SCALE GENOMIC DNA]</scope>
    <source>
        <strain evidence="11 12">JCM 15716</strain>
    </source>
</reference>
<dbReference type="PANTHER" id="PTHR34476">
    <property type="entry name" value="DNA-DIRECTED RNA POLYMERASE SUBUNIT OMEGA"/>
    <property type="match status" value="1"/>
</dbReference>
<comment type="catalytic activity">
    <reaction evidence="9 10">
        <text>RNA(n) + a ribonucleoside 5'-triphosphate = RNA(n+1) + diphosphate</text>
        <dbReference type="Rhea" id="RHEA:21248"/>
        <dbReference type="Rhea" id="RHEA-COMP:14527"/>
        <dbReference type="Rhea" id="RHEA-COMP:17342"/>
        <dbReference type="ChEBI" id="CHEBI:33019"/>
        <dbReference type="ChEBI" id="CHEBI:61557"/>
        <dbReference type="ChEBI" id="CHEBI:140395"/>
        <dbReference type="EC" id="2.7.7.6"/>
    </reaction>
</comment>
<dbReference type="GO" id="GO:0003677">
    <property type="term" value="F:DNA binding"/>
    <property type="evidence" value="ECO:0007669"/>
    <property type="project" value="UniProtKB-UniRule"/>
</dbReference>
<dbReference type="AlphaFoldDB" id="A0A3M8DSQ3"/>
<comment type="similarity">
    <text evidence="1 10">Belongs to the RNA polymerase subunit omega family.</text>
</comment>
<evidence type="ECO:0000256" key="3">
    <source>
        <dbReference type="ARBA" id="ARBA00013725"/>
    </source>
</evidence>
<dbReference type="Pfam" id="PF01192">
    <property type="entry name" value="RNA_pol_Rpb6"/>
    <property type="match status" value="1"/>
</dbReference>